<dbReference type="GO" id="GO:0005737">
    <property type="term" value="C:cytoplasm"/>
    <property type="evidence" value="ECO:0007669"/>
    <property type="project" value="UniProtKB-SubCell"/>
</dbReference>
<dbReference type="GO" id="GO:0006366">
    <property type="term" value="P:transcription by RNA polymerase II"/>
    <property type="evidence" value="ECO:0007669"/>
    <property type="project" value="TreeGrafter"/>
</dbReference>
<dbReference type="NCBIfam" id="NF002207">
    <property type="entry name" value="PRK01099.1-2"/>
    <property type="match status" value="1"/>
</dbReference>
<sequence length="182" mass="20838">MIRLYNVLRKNRYLSDANKTKVVEVAEDEIPATDEIAETEVETNAGLNKALDTYRKLIEKKVDAEPLTEKEQDDLEKRIKEIETREVVENIEEHEPAEIPCEKGKITIGPPTLTRFEKARIMGARALQLSLGAPPFIPIPKTARISLDISMEELEQRVIPITIRRVLPNGDYQNIPIDYFEK</sequence>
<dbReference type="EMBL" id="CP010868">
    <property type="protein sequence ID" value="AJM92458.1"/>
    <property type="molecule type" value="Genomic_DNA"/>
</dbReference>
<evidence type="ECO:0000256" key="3">
    <source>
        <dbReference type="HAMAP-Rule" id="MF_00192"/>
    </source>
</evidence>
<reference evidence="4 5" key="2">
    <citation type="journal article" date="2016" name="ISME J.">
        <title>Physiological and genomic characterization of two novel marine thaumarchaeal strains indicates niche differentiation.</title>
        <authorList>
            <person name="Bayer B."/>
            <person name="Vojvoda J."/>
            <person name="Offre P."/>
            <person name="Alves R.J."/>
            <person name="Elisabeth N.H."/>
            <person name="Garcia J.A."/>
            <person name="Volland J.M."/>
            <person name="Srivastava A."/>
            <person name="Schleper C."/>
            <person name="Herndl G.J."/>
        </authorList>
    </citation>
    <scope>NUCLEOTIDE SEQUENCE [LARGE SCALE GENOMIC DNA]</scope>
    <source>
        <strain evidence="4 5">D3C</strain>
    </source>
</reference>
<comment type="similarity">
    <text evidence="3">Belongs to the archaeal Rpo6/eukaryotic RPB6 RNA polymerase subunit family.</text>
</comment>
<evidence type="ECO:0000313" key="4">
    <source>
        <dbReference type="EMBL" id="AJM92458.1"/>
    </source>
</evidence>
<dbReference type="Proteomes" id="UP000032027">
    <property type="component" value="Chromosome"/>
</dbReference>
<dbReference type="HAMAP" id="MF_00192">
    <property type="entry name" value="RNApol_arch_Rpo6"/>
    <property type="match status" value="1"/>
</dbReference>
<dbReference type="InterPro" id="IPR006110">
    <property type="entry name" value="Pol_omega/Rpo6/RPB6"/>
</dbReference>
<dbReference type="SMART" id="SM01409">
    <property type="entry name" value="RNA_pol_Rpb6"/>
    <property type="match status" value="1"/>
</dbReference>
<dbReference type="InterPro" id="IPR020708">
    <property type="entry name" value="DNA-dir_RNA_polK_14-18kDa_CS"/>
</dbReference>
<dbReference type="GO" id="GO:0003677">
    <property type="term" value="F:DNA binding"/>
    <property type="evidence" value="ECO:0007669"/>
    <property type="project" value="UniProtKB-UniRule"/>
</dbReference>
<dbReference type="InterPro" id="IPR006111">
    <property type="entry name" value="Rpo6/Rpb6"/>
</dbReference>
<dbReference type="Pfam" id="PF01192">
    <property type="entry name" value="RNA_pol_Rpb6"/>
    <property type="match status" value="1"/>
</dbReference>
<dbReference type="EC" id="2.7.7.6" evidence="3"/>
<protein>
    <recommendedName>
        <fullName evidence="3">DNA-directed RNA polymerase subunit Rpo6</fullName>
        <ecNumber evidence="3">2.7.7.6</ecNumber>
    </recommendedName>
    <alternativeName>
        <fullName evidence="3">DNA-directed RNA polymerase subunit K</fullName>
    </alternativeName>
</protein>
<comment type="function">
    <text evidence="3">DNA-dependent RNA polymerase (RNAP) catalyzes the transcription of DNA into RNA using the four ribonucleoside triphosphates as substrates.</text>
</comment>
<organism evidence="4 5">
    <name type="scientific">Nitrosopumilus piranensis</name>
    <dbReference type="NCBI Taxonomy" id="1582439"/>
    <lineage>
        <taxon>Archaea</taxon>
        <taxon>Nitrososphaerota</taxon>
        <taxon>Nitrososphaeria</taxon>
        <taxon>Nitrosopumilales</taxon>
        <taxon>Nitrosopumilaceae</taxon>
        <taxon>Nitrosopumilus</taxon>
    </lineage>
</organism>
<evidence type="ECO:0000256" key="1">
    <source>
        <dbReference type="ARBA" id="ARBA00022478"/>
    </source>
</evidence>
<dbReference type="PANTHER" id="PTHR47227:SF5">
    <property type="entry name" value="DNA-DIRECTED RNA POLYMERASES I, II, AND III SUBUNIT RPABC2"/>
    <property type="match status" value="1"/>
</dbReference>
<comment type="subunit">
    <text evidence="3">Part of the RNA polymerase complex.</text>
</comment>
<dbReference type="InterPro" id="IPR036161">
    <property type="entry name" value="RPB6/omega-like_sf"/>
</dbReference>
<dbReference type="Gene3D" id="3.90.940.10">
    <property type="match status" value="1"/>
</dbReference>
<keyword evidence="3" id="KW-0963">Cytoplasm</keyword>
<dbReference type="GO" id="GO:0003899">
    <property type="term" value="F:DNA-directed RNA polymerase activity"/>
    <property type="evidence" value="ECO:0007669"/>
    <property type="project" value="UniProtKB-UniRule"/>
</dbReference>
<keyword evidence="3" id="KW-0808">Transferase</keyword>
<evidence type="ECO:0000313" key="5">
    <source>
        <dbReference type="Proteomes" id="UP000032027"/>
    </source>
</evidence>
<proteinExistence type="inferred from homology"/>
<dbReference type="AlphaFoldDB" id="A0A0C5BRT9"/>
<gene>
    <name evidence="3" type="primary">rpo6</name>
    <name evidence="3" type="synonym">rpoK</name>
    <name evidence="4" type="ORF">NPIRD3C_1246</name>
</gene>
<dbReference type="NCBIfam" id="NF002208">
    <property type="entry name" value="PRK01099.1-3"/>
    <property type="match status" value="1"/>
</dbReference>
<keyword evidence="5" id="KW-1185">Reference proteome</keyword>
<dbReference type="PANTHER" id="PTHR47227">
    <property type="entry name" value="DNA-DIRECTED RNA POLYMERASE SUBUNIT K"/>
    <property type="match status" value="1"/>
</dbReference>
<comment type="subcellular location">
    <subcellularLocation>
        <location evidence="3">Cytoplasm</location>
    </subcellularLocation>
</comment>
<keyword evidence="3" id="KW-0548">Nucleotidyltransferase</keyword>
<keyword evidence="2 3" id="KW-0804">Transcription</keyword>
<keyword evidence="1 3" id="KW-0240">DNA-directed RNA polymerase</keyword>
<evidence type="ECO:0000256" key="2">
    <source>
        <dbReference type="ARBA" id="ARBA00023163"/>
    </source>
</evidence>
<reference evidence="4 5" key="3">
    <citation type="journal article" date="2019" name="Int. J. Syst. Evol. Microbiol.">
        <title>Nitrosopumilus adriaticus sp. nov. and Nitrosopumilus piranensis sp. nov., two ammonia-oxidizing archaea from the Adriatic Sea and members of the class Nitrososphaeria.</title>
        <authorList>
            <person name="Bayer B."/>
            <person name="Vojvoda J."/>
            <person name="Reinthaler T."/>
            <person name="Reyes C."/>
            <person name="Pinto M."/>
            <person name="Herndl G.J."/>
        </authorList>
    </citation>
    <scope>NUCLEOTIDE SEQUENCE [LARGE SCALE GENOMIC DNA]</scope>
    <source>
        <strain evidence="4 5">D3C</strain>
    </source>
</reference>
<dbReference type="PROSITE" id="PS01111">
    <property type="entry name" value="RNA_POL_K_14KD"/>
    <property type="match status" value="1"/>
</dbReference>
<dbReference type="PATRIC" id="fig|1582439.9.peg.1285"/>
<dbReference type="SUPFAM" id="SSF63562">
    <property type="entry name" value="RPB6/omega subunit-like"/>
    <property type="match status" value="1"/>
</dbReference>
<dbReference type="GO" id="GO:0000428">
    <property type="term" value="C:DNA-directed RNA polymerase complex"/>
    <property type="evidence" value="ECO:0007669"/>
    <property type="project" value="UniProtKB-KW"/>
</dbReference>
<dbReference type="STRING" id="1582439.NPIRD3C_1246"/>
<accession>A0A0C5BRT9</accession>
<dbReference type="GO" id="GO:0042797">
    <property type="term" value="P:tRNA transcription by RNA polymerase III"/>
    <property type="evidence" value="ECO:0007669"/>
    <property type="project" value="TreeGrafter"/>
</dbReference>
<name>A0A0C5BRT9_9ARCH</name>
<dbReference type="HOGENOM" id="CLU_1599094_0_0_2"/>
<reference evidence="5" key="1">
    <citation type="submission" date="2015-02" db="EMBL/GenBank/DDBJ databases">
        <title>Characterization of two novel Thaumarchaeota isolated from the Northern Adriatic Sea.</title>
        <authorList>
            <person name="Bayer B."/>
            <person name="Vojvoda J."/>
            <person name="Offre P."/>
            <person name="Srivastava A."/>
            <person name="Elisabeth N."/>
            <person name="Garcia J.A.L."/>
            <person name="Schleper C."/>
            <person name="Herndl G.J."/>
        </authorList>
    </citation>
    <scope>NUCLEOTIDE SEQUENCE [LARGE SCALE GENOMIC DNA]</scope>
    <source>
        <strain evidence="5">D3C</strain>
    </source>
</reference>
<dbReference type="KEGG" id="nid:NPIRD3C_1246"/>
<comment type="catalytic activity">
    <reaction evidence="3">
        <text>RNA(n) + a ribonucleoside 5'-triphosphate = RNA(n+1) + diphosphate</text>
        <dbReference type="Rhea" id="RHEA:21248"/>
        <dbReference type="Rhea" id="RHEA-COMP:14527"/>
        <dbReference type="Rhea" id="RHEA-COMP:17342"/>
        <dbReference type="ChEBI" id="CHEBI:33019"/>
        <dbReference type="ChEBI" id="CHEBI:61557"/>
        <dbReference type="ChEBI" id="CHEBI:140395"/>
        <dbReference type="EC" id="2.7.7.6"/>
    </reaction>
</comment>
<dbReference type="GO" id="GO:0006360">
    <property type="term" value="P:transcription by RNA polymerase I"/>
    <property type="evidence" value="ECO:0007669"/>
    <property type="project" value="TreeGrafter"/>
</dbReference>